<name>A0ABT9SR47_9FLAO</name>
<protein>
    <recommendedName>
        <fullName evidence="1">Helix-turn-helix domain-containing protein</fullName>
    </recommendedName>
</protein>
<sequence>MTSAIQFIGIEPTTLIQETAQQVFNLVIPEIYKTLQNNSPEYLSAEQVCKRLDITKPTLHEWKKRKIIRSFKLGARVYYRWDEVQGAMIIN</sequence>
<dbReference type="InterPro" id="IPR041657">
    <property type="entry name" value="HTH_17"/>
</dbReference>
<dbReference type="Proteomes" id="UP001235513">
    <property type="component" value="Unassembled WGS sequence"/>
</dbReference>
<organism evidence="2 3">
    <name type="scientific">Chryseobacterium lathyri</name>
    <dbReference type="NCBI Taxonomy" id="395933"/>
    <lineage>
        <taxon>Bacteria</taxon>
        <taxon>Pseudomonadati</taxon>
        <taxon>Bacteroidota</taxon>
        <taxon>Flavobacteriia</taxon>
        <taxon>Flavobacteriales</taxon>
        <taxon>Weeksellaceae</taxon>
        <taxon>Chryseobacterium group</taxon>
        <taxon>Chryseobacterium</taxon>
    </lineage>
</organism>
<proteinExistence type="predicted"/>
<evidence type="ECO:0000259" key="1">
    <source>
        <dbReference type="Pfam" id="PF12728"/>
    </source>
</evidence>
<dbReference type="RefSeq" id="WP_306845209.1">
    <property type="nucleotide sequence ID" value="NZ_JAUSRL010000005.1"/>
</dbReference>
<gene>
    <name evidence="2" type="ORF">J2T04_003169</name>
</gene>
<feature type="domain" description="Helix-turn-helix" evidence="1">
    <location>
        <begin position="42"/>
        <end position="83"/>
    </location>
</feature>
<evidence type="ECO:0000313" key="3">
    <source>
        <dbReference type="Proteomes" id="UP001235513"/>
    </source>
</evidence>
<evidence type="ECO:0000313" key="2">
    <source>
        <dbReference type="EMBL" id="MDP9961271.1"/>
    </source>
</evidence>
<dbReference type="EMBL" id="JAUSRL010000005">
    <property type="protein sequence ID" value="MDP9961271.1"/>
    <property type="molecule type" value="Genomic_DNA"/>
</dbReference>
<comment type="caution">
    <text evidence="2">The sequence shown here is derived from an EMBL/GenBank/DDBJ whole genome shotgun (WGS) entry which is preliminary data.</text>
</comment>
<keyword evidence="3" id="KW-1185">Reference proteome</keyword>
<accession>A0ABT9SR47</accession>
<dbReference type="Pfam" id="PF12728">
    <property type="entry name" value="HTH_17"/>
    <property type="match status" value="1"/>
</dbReference>
<dbReference type="SUPFAM" id="SSF46955">
    <property type="entry name" value="Putative DNA-binding domain"/>
    <property type="match status" value="1"/>
</dbReference>
<dbReference type="InterPro" id="IPR009061">
    <property type="entry name" value="DNA-bd_dom_put_sf"/>
</dbReference>
<reference evidence="2 3" key="1">
    <citation type="submission" date="2023-07" db="EMBL/GenBank/DDBJ databases">
        <title>Sorghum-associated microbial communities from plants grown in Nebraska, USA.</title>
        <authorList>
            <person name="Schachtman D."/>
        </authorList>
    </citation>
    <scope>NUCLEOTIDE SEQUENCE [LARGE SCALE GENOMIC DNA]</scope>
    <source>
        <strain evidence="2 3">CC351</strain>
    </source>
</reference>